<dbReference type="PANTHER" id="PTHR23088">
    <property type="entry name" value="NITRILASE-RELATED"/>
    <property type="match status" value="1"/>
</dbReference>
<dbReference type="Pfam" id="PF06232">
    <property type="entry name" value="ATS3"/>
    <property type="match status" value="1"/>
</dbReference>
<dbReference type="SUPFAM" id="SSF56317">
    <property type="entry name" value="Carbon-nitrogen hydrolase"/>
    <property type="match status" value="1"/>
</dbReference>
<dbReference type="GO" id="GO:0016811">
    <property type="term" value="F:hydrolase activity, acting on carbon-nitrogen (but not peptide) bonds, in linear amides"/>
    <property type="evidence" value="ECO:0007669"/>
    <property type="project" value="InterPro"/>
</dbReference>
<dbReference type="Proteomes" id="UP000323000">
    <property type="component" value="Chromosome 12"/>
</dbReference>
<evidence type="ECO:0000256" key="1">
    <source>
        <dbReference type="ARBA" id="ARBA00022801"/>
    </source>
</evidence>
<dbReference type="CDD" id="cd07572">
    <property type="entry name" value="nit"/>
    <property type="match status" value="1"/>
</dbReference>
<dbReference type="InterPro" id="IPR036392">
    <property type="entry name" value="PLAT/LH2_dom_sf"/>
</dbReference>
<evidence type="ECO:0000313" key="4">
    <source>
        <dbReference type="Proteomes" id="UP000323000"/>
    </source>
</evidence>
<dbReference type="InterPro" id="IPR010417">
    <property type="entry name" value="Embryo-specific_ATS3"/>
</dbReference>
<dbReference type="Gene3D" id="3.60.110.10">
    <property type="entry name" value="Carbon-nitrogen hydrolase"/>
    <property type="match status" value="1"/>
</dbReference>
<name>A0A5C7GY20_9ROSI</name>
<dbReference type="SUPFAM" id="SSF49723">
    <property type="entry name" value="Lipase/lipooxygenase domain (PLAT/LH2 domain)"/>
    <property type="match status" value="1"/>
</dbReference>
<dbReference type="InterPro" id="IPR045254">
    <property type="entry name" value="Nit1/2_C-N_Hydrolase"/>
</dbReference>
<protein>
    <recommendedName>
        <fullName evidence="2">CN hydrolase domain-containing protein</fullName>
    </recommendedName>
</protein>
<proteinExistence type="predicted"/>
<reference evidence="4" key="1">
    <citation type="journal article" date="2019" name="Gigascience">
        <title>De novo genome assembly of the endangered Acer yangbiense, a plant species with extremely small populations endemic to Yunnan Province, China.</title>
        <authorList>
            <person name="Yang J."/>
            <person name="Wariss H.M."/>
            <person name="Tao L."/>
            <person name="Zhang R."/>
            <person name="Yun Q."/>
            <person name="Hollingsworth P."/>
            <person name="Dao Z."/>
            <person name="Luo G."/>
            <person name="Guo H."/>
            <person name="Ma Y."/>
            <person name="Sun W."/>
        </authorList>
    </citation>
    <scope>NUCLEOTIDE SEQUENCE [LARGE SCALE GENOMIC DNA]</scope>
    <source>
        <strain evidence="4">cv. Malutang</strain>
    </source>
</reference>
<feature type="domain" description="CN hydrolase" evidence="2">
    <location>
        <begin position="53"/>
        <end position="301"/>
    </location>
</feature>
<evidence type="ECO:0000313" key="3">
    <source>
        <dbReference type="EMBL" id="TXG49638.1"/>
    </source>
</evidence>
<comment type="caution">
    <text evidence="3">The sequence shown here is derived from an EMBL/GenBank/DDBJ whole genome shotgun (WGS) entry which is preliminary data.</text>
</comment>
<dbReference type="InterPro" id="IPR036526">
    <property type="entry name" value="C-N_Hydrolase_sf"/>
</dbReference>
<dbReference type="Pfam" id="PF00795">
    <property type="entry name" value="CN_hydrolase"/>
    <property type="match status" value="1"/>
</dbReference>
<dbReference type="AlphaFoldDB" id="A0A5C7GY20"/>
<organism evidence="3 4">
    <name type="scientific">Acer yangbiense</name>
    <dbReference type="NCBI Taxonomy" id="1000413"/>
    <lineage>
        <taxon>Eukaryota</taxon>
        <taxon>Viridiplantae</taxon>
        <taxon>Streptophyta</taxon>
        <taxon>Embryophyta</taxon>
        <taxon>Tracheophyta</taxon>
        <taxon>Spermatophyta</taxon>
        <taxon>Magnoliopsida</taxon>
        <taxon>eudicotyledons</taxon>
        <taxon>Gunneridae</taxon>
        <taxon>Pentapetalae</taxon>
        <taxon>rosids</taxon>
        <taxon>malvids</taxon>
        <taxon>Sapindales</taxon>
        <taxon>Sapindaceae</taxon>
        <taxon>Hippocastanoideae</taxon>
        <taxon>Acereae</taxon>
        <taxon>Acer</taxon>
    </lineage>
</organism>
<keyword evidence="4" id="KW-1185">Reference proteome</keyword>
<dbReference type="EMBL" id="VAHF01000012">
    <property type="protein sequence ID" value="TXG49638.1"/>
    <property type="molecule type" value="Genomic_DNA"/>
</dbReference>
<gene>
    <name evidence="3" type="ORF">EZV62_025513</name>
</gene>
<dbReference type="PROSITE" id="PS50263">
    <property type="entry name" value="CN_HYDROLASE"/>
    <property type="match status" value="1"/>
</dbReference>
<dbReference type="PANTHER" id="PTHR23088:SF27">
    <property type="entry name" value="DEAMINATED GLUTATHIONE AMIDASE"/>
    <property type="match status" value="1"/>
</dbReference>
<keyword evidence="1" id="KW-0378">Hydrolase</keyword>
<accession>A0A5C7GY20</accession>
<evidence type="ECO:0000259" key="2">
    <source>
        <dbReference type="PROSITE" id="PS50263"/>
    </source>
</evidence>
<dbReference type="OrthoDB" id="10250282at2759"/>
<dbReference type="InterPro" id="IPR003010">
    <property type="entry name" value="C-N_Hydrolase"/>
</dbReference>
<sequence>MPFCLRITRTPSLDTSTVFSQRFKLIASRSISNSLTVQSRAGETEPIMAANSVRVAVAQMTSINDLAANFATCSRLEATSAGAKLLCFPESFAYVGAKDGDILKVAEPLDGPTMKQYCSLARESSIWLSLGGFQQKGHDDEHIRNTHVVIDDAGNIRSTYQKIHLFDVDVPGGRVYKESQFTEPGKEIVAVDSPFGRLGLTVCYDLRFPELYQQLRFKHEAQVLLVPAAFTKLTGQAHWEILLRARAIETQCYVIAAAQAGKHNDKRESFGDSLIIDPWGTIVGRLPDPLSTGIAVADIDFSFIDSVRSKMPIDKAGHNNWEFGLGASSRIPDLRKLEVLYIQVETTCAVSAETTDHISLRFSDSKGNLIIVKHLKNPKLIIAPKNGVKKPVGGGGGGFQRCSTAMFEVNGGACMELSVCALYLKRVGSDEWRPGWVKVFHQDNRGRQVQVSYTFYFRTFVPENVWFGFDYCHSRARK</sequence>